<dbReference type="SMART" id="SM00248">
    <property type="entry name" value="ANK"/>
    <property type="match status" value="5"/>
</dbReference>
<dbReference type="PROSITE" id="PS50297">
    <property type="entry name" value="ANK_REP_REGION"/>
    <property type="match status" value="5"/>
</dbReference>
<feature type="repeat" description="ANK" evidence="3">
    <location>
        <begin position="232"/>
        <end position="264"/>
    </location>
</feature>
<evidence type="ECO:0000256" key="4">
    <source>
        <dbReference type="SAM" id="MobiDB-lite"/>
    </source>
</evidence>
<dbReference type="InterPro" id="IPR002110">
    <property type="entry name" value="Ankyrin_rpt"/>
</dbReference>
<gene>
    <name evidence="5" type="primary">Ankrd24_0</name>
    <name evidence="5" type="ORF">RHOROS_R10177</name>
</gene>
<dbReference type="GO" id="GO:0003779">
    <property type="term" value="F:actin binding"/>
    <property type="evidence" value="ECO:0007669"/>
    <property type="project" value="InterPro"/>
</dbReference>
<dbReference type="Proteomes" id="UP000574210">
    <property type="component" value="Unassembled WGS sequence"/>
</dbReference>
<feature type="non-terminal residue" evidence="5">
    <location>
        <position position="1"/>
    </location>
</feature>
<feature type="repeat" description="ANK" evidence="3">
    <location>
        <begin position="166"/>
        <end position="198"/>
    </location>
</feature>
<dbReference type="PANTHER" id="PTHR24129:SF0">
    <property type="entry name" value="ANKYCORBIN"/>
    <property type="match status" value="1"/>
</dbReference>
<evidence type="ECO:0000256" key="3">
    <source>
        <dbReference type="PROSITE-ProRule" id="PRU00023"/>
    </source>
</evidence>
<dbReference type="Gene3D" id="1.25.40.20">
    <property type="entry name" value="Ankyrin repeat-containing domain"/>
    <property type="match status" value="2"/>
</dbReference>
<feature type="repeat" description="ANK" evidence="3">
    <location>
        <begin position="322"/>
        <end position="354"/>
    </location>
</feature>
<dbReference type="InterPro" id="IPR036770">
    <property type="entry name" value="Ankyrin_rpt-contain_sf"/>
</dbReference>
<feature type="compositionally biased region" description="Basic and acidic residues" evidence="4">
    <location>
        <begin position="48"/>
        <end position="59"/>
    </location>
</feature>
<evidence type="ECO:0000313" key="5">
    <source>
        <dbReference type="EMBL" id="NXF26855.1"/>
    </source>
</evidence>
<dbReference type="PANTHER" id="PTHR24129">
    <property type="entry name" value="ANKYCORBIN"/>
    <property type="match status" value="1"/>
</dbReference>
<comment type="caution">
    <text evidence="5">The sequence shown here is derived from an EMBL/GenBank/DDBJ whole genome shotgun (WGS) entry which is preliminary data.</text>
</comment>
<feature type="region of interest" description="Disordered" evidence="4">
    <location>
        <begin position="382"/>
        <end position="430"/>
    </location>
</feature>
<dbReference type="Pfam" id="PF12796">
    <property type="entry name" value="Ank_2"/>
    <property type="match status" value="1"/>
</dbReference>
<keyword evidence="6" id="KW-1185">Reference proteome</keyword>
<feature type="region of interest" description="Disordered" evidence="4">
    <location>
        <begin position="570"/>
        <end position="641"/>
    </location>
</feature>
<keyword evidence="2" id="KW-0175">Coiled coil</keyword>
<feature type="repeat" description="ANK" evidence="3">
    <location>
        <begin position="199"/>
        <end position="231"/>
    </location>
</feature>
<dbReference type="Gene3D" id="1.10.287.1490">
    <property type="match status" value="1"/>
</dbReference>
<dbReference type="PROSITE" id="PS50088">
    <property type="entry name" value="ANK_REPEAT"/>
    <property type="match status" value="5"/>
</dbReference>
<feature type="region of interest" description="Disordered" evidence="4">
    <location>
        <begin position="47"/>
        <end position="90"/>
    </location>
</feature>
<feature type="repeat" description="ANK" evidence="3">
    <location>
        <begin position="265"/>
        <end position="297"/>
    </location>
</feature>
<evidence type="ECO:0000256" key="1">
    <source>
        <dbReference type="ARBA" id="ARBA00022737"/>
    </source>
</evidence>
<protein>
    <submittedName>
        <fullName evidence="5">ANR24 protein</fullName>
    </submittedName>
</protein>
<feature type="region of interest" description="Disordered" evidence="4">
    <location>
        <begin position="504"/>
        <end position="531"/>
    </location>
</feature>
<dbReference type="EMBL" id="VWYZ01000655">
    <property type="protein sequence ID" value="NXF26855.1"/>
    <property type="molecule type" value="Genomic_DNA"/>
</dbReference>
<accession>A0A7K8S9X6</accession>
<dbReference type="SUPFAM" id="SSF48403">
    <property type="entry name" value="Ankyrin repeat"/>
    <property type="match status" value="1"/>
</dbReference>
<reference evidence="5 6" key="1">
    <citation type="submission" date="2019-09" db="EMBL/GenBank/DDBJ databases">
        <title>Bird 10,000 Genomes (B10K) Project - Family phase.</title>
        <authorList>
            <person name="Zhang G."/>
        </authorList>
    </citation>
    <scope>NUCLEOTIDE SEQUENCE [LARGE SCALE GENOMIC DNA]</scope>
    <source>
        <strain evidence="5">B10K-CU-031-12</strain>
        <tissue evidence="5">Muscle</tissue>
    </source>
</reference>
<dbReference type="Pfam" id="PF00023">
    <property type="entry name" value="Ank"/>
    <property type="match status" value="3"/>
</dbReference>
<sequence>MLSPGLGVLLSTRWDSCSPRHLSRSNWDQSGCRALLGSCSPLRGGMRGCRDAPRREGRRQGRGWRRRVRLPLPQPRPPPGRRCRSAPGSGVPVLAGAGGGGRMASSRRLLLSTMKQICLCAAASFASQDWTKNDEKLLQAVDYNDAGRVTSLLLRKGLVPTKLDSEGKSAFHLAATRGNVDCLEAMLAHGVDAMTKDSSGYTALHLASKHGHPQCVSKLLQASCPVDVADGSGRTALHLAAASGCISCSEILCDFKAPLNSKDKDGCTPLILAAKMSHSELCRYLLHRGAAVNCRDLQGRWGCGAGGRGGPGDCPLTRALPVPRTALMLACESGSVDTVEVLVSAGAHVGVVDATGHDAAHYGLATGNALIQHLLQEAAQRRSWASGEAATHPGLPTSSPSQSSVREKSSTPRKRKAPLPPLGTPSQEDRDAYEEIVRLRQERAQFLQKIRGLEQQEKQRRERAELDEASLRSMEKQIQELQERLVARDGEKEKLGKEVEALRSRLSSMENEKENTSYDIETLQDEEGDPLEFPGAEMLLSKKTLSPSAEELLATLQGQVQSLTVQNKELREKIQARSPLSVLENYERDESSPPAAGDVVPASQYQALQRELERLRAQGREATARAGGDGQRAASEPGPEG</sequence>
<feature type="compositionally biased region" description="Basic and acidic residues" evidence="4">
    <location>
        <begin position="610"/>
        <end position="623"/>
    </location>
</feature>
<feature type="non-terminal residue" evidence="5">
    <location>
        <position position="641"/>
    </location>
</feature>
<keyword evidence="3" id="KW-0040">ANK repeat</keyword>
<evidence type="ECO:0000313" key="6">
    <source>
        <dbReference type="Proteomes" id="UP000574210"/>
    </source>
</evidence>
<keyword evidence="1" id="KW-0677">Repeat</keyword>
<dbReference type="InterPro" id="IPR042420">
    <property type="entry name" value="RAI14/UACA"/>
</dbReference>
<feature type="compositionally biased region" description="Basic residues" evidence="4">
    <location>
        <begin position="60"/>
        <end position="69"/>
    </location>
</feature>
<organism evidence="5 6">
    <name type="scientific">Rhodinocichla rosea</name>
    <dbReference type="NCBI Taxonomy" id="58203"/>
    <lineage>
        <taxon>Eukaryota</taxon>
        <taxon>Metazoa</taxon>
        <taxon>Chordata</taxon>
        <taxon>Craniata</taxon>
        <taxon>Vertebrata</taxon>
        <taxon>Euteleostomi</taxon>
        <taxon>Archelosauria</taxon>
        <taxon>Archosauria</taxon>
        <taxon>Dinosauria</taxon>
        <taxon>Saurischia</taxon>
        <taxon>Theropoda</taxon>
        <taxon>Coelurosauria</taxon>
        <taxon>Aves</taxon>
        <taxon>Neognathae</taxon>
        <taxon>Neoaves</taxon>
        <taxon>Telluraves</taxon>
        <taxon>Australaves</taxon>
        <taxon>Passeriformes</taxon>
        <taxon>Thraupidae</taxon>
        <taxon>Rhodinocichla</taxon>
    </lineage>
</organism>
<evidence type="ECO:0000256" key="2">
    <source>
        <dbReference type="ARBA" id="ARBA00023054"/>
    </source>
</evidence>
<dbReference type="AlphaFoldDB" id="A0A7K8S9X6"/>
<proteinExistence type="predicted"/>
<name>A0A7K8S9X6_9PASS</name>